<comment type="caution">
    <text evidence="1">The sequence shown here is derived from an EMBL/GenBank/DDBJ whole genome shotgun (WGS) entry which is preliminary data.</text>
</comment>
<name>A0A3N6SAL7_9GAMM</name>
<dbReference type="AlphaFoldDB" id="A0A3N6SAL7"/>
<evidence type="ECO:0000313" key="1">
    <source>
        <dbReference type="EMBL" id="RQM36973.1"/>
    </source>
</evidence>
<keyword evidence="2" id="KW-1185">Reference proteome</keyword>
<reference evidence="1 2" key="1">
    <citation type="submission" date="2018-10" db="EMBL/GenBank/DDBJ databases">
        <title>Draft genome sequence for the type isolate of Erwinia psidii, agent causal of bacterial blight in guava (Psidium guajava) and wilt and die-back of Eucalyptus spp.</title>
        <authorList>
            <person name="Hermenegildo P.S."/>
            <person name="Santos S.A."/>
            <person name="Guimaraes L.M.S."/>
            <person name="Vidigal P.M.P."/>
            <person name="Pereira I.C."/>
            <person name="Badel J.L."/>
            <person name="Alfenas-Zerbini P."/>
            <person name="Ferreira M.A.S.V."/>
            <person name="Alfenas A.C."/>
        </authorList>
    </citation>
    <scope>NUCLEOTIDE SEQUENCE [LARGE SCALE GENOMIC DNA]</scope>
    <source>
        <strain evidence="1 2">IBSBF 435</strain>
    </source>
</reference>
<evidence type="ECO:0000313" key="2">
    <source>
        <dbReference type="Proteomes" id="UP000279457"/>
    </source>
</evidence>
<sequence>MHNGNVRPWQGGKNTPFEKFRLSVIANLYLSTKDPGDIFPKENLIIKCLVQKTGKVKSIDIKKDNHLTE</sequence>
<protein>
    <submittedName>
        <fullName evidence="1">Uncharacterized protein</fullName>
    </submittedName>
</protein>
<gene>
    <name evidence="1" type="ORF">EB241_17495</name>
</gene>
<dbReference type="Proteomes" id="UP000279457">
    <property type="component" value="Unassembled WGS sequence"/>
</dbReference>
<dbReference type="EMBL" id="RHHM01000015">
    <property type="protein sequence ID" value="RQM36973.1"/>
    <property type="molecule type" value="Genomic_DNA"/>
</dbReference>
<proteinExistence type="predicted"/>
<organism evidence="1 2">
    <name type="scientific">Erwinia psidii</name>
    <dbReference type="NCBI Taxonomy" id="69224"/>
    <lineage>
        <taxon>Bacteria</taxon>
        <taxon>Pseudomonadati</taxon>
        <taxon>Pseudomonadota</taxon>
        <taxon>Gammaproteobacteria</taxon>
        <taxon>Enterobacterales</taxon>
        <taxon>Erwiniaceae</taxon>
        <taxon>Erwinia</taxon>
    </lineage>
</organism>
<accession>A0A3N6SAL7</accession>